<accession>A0A090MKN0</accession>
<dbReference type="AlphaFoldDB" id="A0A090MKN0"/>
<gene>
    <name evidence="1" type="ORF">BN850_0125120</name>
</gene>
<dbReference type="EMBL" id="CBMI010004614">
    <property type="protein sequence ID" value="CEG05602.1"/>
    <property type="molecule type" value="Genomic_DNA"/>
</dbReference>
<evidence type="ECO:0000313" key="1">
    <source>
        <dbReference type="EMBL" id="CEG05602.1"/>
    </source>
</evidence>
<protein>
    <submittedName>
        <fullName evidence="1">WGS project CBMI000000000 data, contig CS3069_c004618</fullName>
    </submittedName>
</protein>
<proteinExistence type="predicted"/>
<reference evidence="1" key="1">
    <citation type="submission" date="2013-05" db="EMBL/GenBank/DDBJ databases">
        <title>Draft genome sequences of six wheat associated Fusarium spp. isolates.</title>
        <authorList>
            <person name="Moolhuijzen P.M."/>
            <person name="Manners J.M."/>
            <person name="Wilcox S."/>
            <person name="Bellgard M.I."/>
            <person name="Gardiner D.M."/>
        </authorList>
    </citation>
    <scope>NUCLEOTIDE SEQUENCE</scope>
    <source>
        <strain evidence="1">CS3069</strain>
    </source>
</reference>
<sequence length="73" mass="7942">MAKLFRLYTLSSQFFRHPDAGEASGIDSLQVLASHRIFEIRQLGGMAYMKSLGYSSSSHSEVTKGSSVCAILA</sequence>
<name>A0A090MKN0_9HYPO</name>
<comment type="caution">
    <text evidence="1">The sequence shown here is derived from an EMBL/GenBank/DDBJ whole genome shotgun (WGS) entry which is preliminary data.</text>
</comment>
<organism evidence="1">
    <name type="scientific">Fusarium clavum</name>
    <dbReference type="NCBI Taxonomy" id="2594811"/>
    <lineage>
        <taxon>Eukaryota</taxon>
        <taxon>Fungi</taxon>
        <taxon>Dikarya</taxon>
        <taxon>Ascomycota</taxon>
        <taxon>Pezizomycotina</taxon>
        <taxon>Sordariomycetes</taxon>
        <taxon>Hypocreomycetidae</taxon>
        <taxon>Hypocreales</taxon>
        <taxon>Nectriaceae</taxon>
        <taxon>Fusarium</taxon>
        <taxon>Fusarium incarnatum-equiseti species complex</taxon>
    </lineage>
</organism>